<name>A0ABN7AM40_9HEMI</name>
<gene>
    <name evidence="1" type="ORF">NTJ_05820</name>
</gene>
<evidence type="ECO:0000313" key="2">
    <source>
        <dbReference type="Proteomes" id="UP001307889"/>
    </source>
</evidence>
<organism evidence="1 2">
    <name type="scientific">Nesidiocoris tenuis</name>
    <dbReference type="NCBI Taxonomy" id="355587"/>
    <lineage>
        <taxon>Eukaryota</taxon>
        <taxon>Metazoa</taxon>
        <taxon>Ecdysozoa</taxon>
        <taxon>Arthropoda</taxon>
        <taxon>Hexapoda</taxon>
        <taxon>Insecta</taxon>
        <taxon>Pterygota</taxon>
        <taxon>Neoptera</taxon>
        <taxon>Paraneoptera</taxon>
        <taxon>Hemiptera</taxon>
        <taxon>Heteroptera</taxon>
        <taxon>Panheteroptera</taxon>
        <taxon>Cimicomorpha</taxon>
        <taxon>Miridae</taxon>
        <taxon>Dicyphina</taxon>
        <taxon>Nesidiocoris</taxon>
    </lineage>
</organism>
<proteinExistence type="predicted"/>
<keyword evidence="2" id="KW-1185">Reference proteome</keyword>
<dbReference type="Proteomes" id="UP001307889">
    <property type="component" value="Chromosome 4"/>
</dbReference>
<evidence type="ECO:0000313" key="1">
    <source>
        <dbReference type="EMBL" id="BES93008.1"/>
    </source>
</evidence>
<reference evidence="1 2" key="1">
    <citation type="submission" date="2023-09" db="EMBL/GenBank/DDBJ databases">
        <title>Nesidiocoris tenuis whole genome shotgun sequence.</title>
        <authorList>
            <person name="Shibata T."/>
            <person name="Shimoda M."/>
            <person name="Kobayashi T."/>
            <person name="Uehara T."/>
        </authorList>
    </citation>
    <scope>NUCLEOTIDE SEQUENCE [LARGE SCALE GENOMIC DNA]</scope>
    <source>
        <strain evidence="1 2">Japan</strain>
    </source>
</reference>
<accession>A0ABN7AM40</accession>
<protein>
    <submittedName>
        <fullName evidence="1">Uncharacterized protein</fullName>
    </submittedName>
</protein>
<sequence length="120" mass="12933">MIQNCGTCVMALSPLPIVTQVTGGATTQQERGKSRIAGERKWSAMLRSPSAAFTFGFVEPDNGTNGSDGGHNAAELRRLHFPSRIRVKVFWPVKAKGRPFSEVPDNESVPPSGLIIILGK</sequence>
<dbReference type="EMBL" id="AP028912">
    <property type="protein sequence ID" value="BES93008.1"/>
    <property type="molecule type" value="Genomic_DNA"/>
</dbReference>